<dbReference type="SUPFAM" id="SSF103473">
    <property type="entry name" value="MFS general substrate transporter"/>
    <property type="match status" value="1"/>
</dbReference>
<dbReference type="InterPro" id="IPR036259">
    <property type="entry name" value="MFS_trans_sf"/>
</dbReference>
<evidence type="ECO:0000256" key="7">
    <source>
        <dbReference type="SAM" id="Phobius"/>
    </source>
</evidence>
<evidence type="ECO:0000256" key="1">
    <source>
        <dbReference type="ARBA" id="ARBA00004651"/>
    </source>
</evidence>
<evidence type="ECO:0000256" key="3">
    <source>
        <dbReference type="ARBA" id="ARBA00022475"/>
    </source>
</evidence>
<feature type="transmembrane region" description="Helical" evidence="7">
    <location>
        <begin position="210"/>
        <end position="233"/>
    </location>
</feature>
<evidence type="ECO:0000256" key="6">
    <source>
        <dbReference type="ARBA" id="ARBA00023136"/>
    </source>
</evidence>
<sequence length="267" mass="28540">MNTAIRHVSFRRFLIARVCSIAGQQMLLLAISWQMYDLTGSAWYLGLVGLFQFVPSLMTTFVAGHCADRVHRGRLVSLCLAAQAAVAASLAVATGQHVVNCDVLLGLSLLLGAIRPFQMSGQQALLPMLVPPAVLAQAMALSTAGQQVSVIAGPALGGMLFALGVSRLYETCGVLFALSAGMCLLIRYEYVAPPAREPVTLATMLAGIRFVWSNPLVLGGICWICSPCCSVAPRRSFRFTQKRSFMSGPKASACCARRLPPARYASD</sequence>
<feature type="transmembrane region" description="Helical" evidence="7">
    <location>
        <begin position="148"/>
        <end position="165"/>
    </location>
</feature>
<keyword evidence="5 7" id="KW-1133">Transmembrane helix</keyword>
<evidence type="ECO:0000313" key="8">
    <source>
        <dbReference type="EMBL" id="MFM0717663.1"/>
    </source>
</evidence>
<keyword evidence="2" id="KW-0813">Transport</keyword>
<feature type="transmembrane region" description="Helical" evidence="7">
    <location>
        <begin position="172"/>
        <end position="190"/>
    </location>
</feature>
<evidence type="ECO:0000256" key="2">
    <source>
        <dbReference type="ARBA" id="ARBA00022448"/>
    </source>
</evidence>
<feature type="transmembrane region" description="Helical" evidence="7">
    <location>
        <begin position="75"/>
        <end position="91"/>
    </location>
</feature>
<dbReference type="EMBL" id="JAQQCL010000010">
    <property type="protein sequence ID" value="MFM0717663.1"/>
    <property type="molecule type" value="Genomic_DNA"/>
</dbReference>
<evidence type="ECO:0000313" key="9">
    <source>
        <dbReference type="Proteomes" id="UP001629392"/>
    </source>
</evidence>
<reference evidence="8 9" key="1">
    <citation type="journal article" date="2024" name="Chem. Sci.">
        <title>Discovery of megapolipeptins by genome mining of a Burkholderiales bacteria collection.</title>
        <authorList>
            <person name="Paulo B.S."/>
            <person name="Recchia M.J.J."/>
            <person name="Lee S."/>
            <person name="Fergusson C.H."/>
            <person name="Romanowski S.B."/>
            <person name="Hernandez A."/>
            <person name="Krull N."/>
            <person name="Liu D.Y."/>
            <person name="Cavanagh H."/>
            <person name="Bos A."/>
            <person name="Gray C.A."/>
            <person name="Murphy B.T."/>
            <person name="Linington R.G."/>
            <person name="Eustaquio A.S."/>
        </authorList>
    </citation>
    <scope>NUCLEOTIDE SEQUENCE [LARGE SCALE GENOMIC DNA]</scope>
    <source>
        <strain evidence="8 9">RL17-350-BIC-E</strain>
    </source>
</reference>
<dbReference type="Pfam" id="PF07690">
    <property type="entry name" value="MFS_1"/>
    <property type="match status" value="1"/>
</dbReference>
<keyword evidence="9" id="KW-1185">Reference proteome</keyword>
<accession>A0ABW9EES7</accession>
<gene>
    <name evidence="8" type="ORF">PQQ73_15115</name>
</gene>
<comment type="caution">
    <text evidence="8">The sequence shown here is derived from an EMBL/GenBank/DDBJ whole genome shotgun (WGS) entry which is preliminary data.</text>
</comment>
<organism evidence="8 9">
    <name type="scientific">Paraburkholderia strydomiana</name>
    <dbReference type="NCBI Taxonomy" id="1245417"/>
    <lineage>
        <taxon>Bacteria</taxon>
        <taxon>Pseudomonadati</taxon>
        <taxon>Pseudomonadota</taxon>
        <taxon>Betaproteobacteria</taxon>
        <taxon>Burkholderiales</taxon>
        <taxon>Burkholderiaceae</taxon>
        <taxon>Paraburkholderia</taxon>
    </lineage>
</organism>
<feature type="transmembrane region" description="Helical" evidence="7">
    <location>
        <begin position="12"/>
        <end position="36"/>
    </location>
</feature>
<dbReference type="Proteomes" id="UP001629392">
    <property type="component" value="Unassembled WGS sequence"/>
</dbReference>
<evidence type="ECO:0000256" key="4">
    <source>
        <dbReference type="ARBA" id="ARBA00022692"/>
    </source>
</evidence>
<proteinExistence type="predicted"/>
<dbReference type="PANTHER" id="PTHR23513:SF9">
    <property type="entry name" value="ENTEROBACTIN EXPORTER ENTS"/>
    <property type="match status" value="1"/>
</dbReference>
<protein>
    <submittedName>
        <fullName evidence="8">MFS transporter</fullName>
    </submittedName>
</protein>
<dbReference type="PANTHER" id="PTHR23513">
    <property type="entry name" value="INTEGRAL MEMBRANE EFFLUX PROTEIN-RELATED"/>
    <property type="match status" value="1"/>
</dbReference>
<dbReference type="InterPro" id="IPR011701">
    <property type="entry name" value="MFS"/>
</dbReference>
<dbReference type="Gene3D" id="1.20.1250.20">
    <property type="entry name" value="MFS general substrate transporter like domains"/>
    <property type="match status" value="1"/>
</dbReference>
<evidence type="ECO:0000256" key="5">
    <source>
        <dbReference type="ARBA" id="ARBA00022989"/>
    </source>
</evidence>
<name>A0ABW9EES7_9BURK</name>
<keyword evidence="3" id="KW-1003">Cell membrane</keyword>
<keyword evidence="6 7" id="KW-0472">Membrane</keyword>
<keyword evidence="4 7" id="KW-0812">Transmembrane</keyword>
<comment type="subcellular location">
    <subcellularLocation>
        <location evidence="1">Cell membrane</location>
        <topology evidence="1">Multi-pass membrane protein</topology>
    </subcellularLocation>
</comment>
<feature type="transmembrane region" description="Helical" evidence="7">
    <location>
        <begin position="42"/>
        <end position="63"/>
    </location>
</feature>
<dbReference type="CDD" id="cd06173">
    <property type="entry name" value="MFS_MefA_like"/>
    <property type="match status" value="1"/>
</dbReference>